<dbReference type="AlphaFoldDB" id="B2KBL1"/>
<evidence type="ECO:0000256" key="3">
    <source>
        <dbReference type="ARBA" id="ARBA00022692"/>
    </source>
</evidence>
<dbReference type="GO" id="GO:0005886">
    <property type="term" value="C:plasma membrane"/>
    <property type="evidence" value="ECO:0007669"/>
    <property type="project" value="UniProtKB-SubCell"/>
</dbReference>
<gene>
    <name evidence="9" type="ordered locus">Emin_0476</name>
</gene>
<dbReference type="EMBL" id="CP001055">
    <property type="protein sequence ID" value="ACC98033.1"/>
    <property type="molecule type" value="Genomic_DNA"/>
</dbReference>
<dbReference type="RefSeq" id="WP_012414648.1">
    <property type="nucleotide sequence ID" value="NC_010644.1"/>
</dbReference>
<feature type="transmembrane region" description="Helical" evidence="7">
    <location>
        <begin position="183"/>
        <end position="212"/>
    </location>
</feature>
<dbReference type="InterPro" id="IPR004633">
    <property type="entry name" value="NaPi_cotrn-rel/YqeW-like"/>
</dbReference>
<name>B2KBL1_ELUMP</name>
<feature type="transmembrane region" description="Helical" evidence="7">
    <location>
        <begin position="6"/>
        <end position="25"/>
    </location>
</feature>
<dbReference type="Proteomes" id="UP000001029">
    <property type="component" value="Chromosome"/>
</dbReference>
<sequence>MKTFFIILNILGGLAVFLYGMKLMSDGMQKIAGNSMRKLLATAPKNRVTATLTGIIVTSIIQSSSATTVMVVGFSSAGILSLTQAMGVIFGANIGTTVTVWIISFFGFKLQLSLFLLPVIAAGFFILYAVKWKTLHRLGEVMVGFGFMFLGLYIIQITVPDFTQAPQVAQWFAQLRPDTLGSLLLLISIGTALTAVLESSTAVIALTITLAAKGFFDFPTAAALVLGENIGTTITANLSAIGSSRTAKRAALAHFLFNFLGVVWVICIFKYFVDFVNWVMPGSPYGTDNKTLMLYIPFHISAFHTIFNVFNTVIMLFFIKPLGRLTTIIIPHSKREEKPAGLVFIDPRFTVAPELAVEAARKEIERMAASVSKIISKLIHALKVDDDAMFEQLIKDVYTLEESTDILEYKINTYLVKLLHERISTEVLDETMALIDIINTIERMGDGGQKIAKIIEITRKDKEFSQTDKDNIEEIALKVKQAVKDAREGLLRTESVKSSVSKEALRKAFEREMEINDLRHRLRDERNLRMKQDSSITPISSTHYSDILSRFERMADHALRIIEASASGKTPEQERADMGGEFKKYK</sequence>
<feature type="transmembrane region" description="Helical" evidence="7">
    <location>
        <begin position="142"/>
        <end position="162"/>
    </location>
</feature>
<dbReference type="STRING" id="445932.Emin_0476"/>
<keyword evidence="2" id="KW-1003">Cell membrane</keyword>
<dbReference type="SUPFAM" id="SSF109755">
    <property type="entry name" value="PhoU-like"/>
    <property type="match status" value="1"/>
</dbReference>
<accession>B2KBL1</accession>
<feature type="transmembrane region" description="Helical" evidence="7">
    <location>
        <begin position="292"/>
        <end position="319"/>
    </location>
</feature>
<feature type="transmembrane region" description="Helical" evidence="7">
    <location>
        <begin position="250"/>
        <end position="272"/>
    </location>
</feature>
<dbReference type="Pfam" id="PF02690">
    <property type="entry name" value="Na_Pi_cotrans"/>
    <property type="match status" value="2"/>
</dbReference>
<dbReference type="PANTHER" id="PTHR10010">
    <property type="entry name" value="SOLUTE CARRIER FAMILY 34 SODIUM PHOSPHATE , MEMBER 2-RELATED"/>
    <property type="match status" value="1"/>
</dbReference>
<evidence type="ECO:0000256" key="4">
    <source>
        <dbReference type="ARBA" id="ARBA00022989"/>
    </source>
</evidence>
<feature type="region of interest" description="Disordered" evidence="6">
    <location>
        <begin position="564"/>
        <end position="586"/>
    </location>
</feature>
<keyword evidence="3 7" id="KW-0812">Transmembrane</keyword>
<keyword evidence="4 7" id="KW-1133">Transmembrane helix</keyword>
<dbReference type="Pfam" id="PF01895">
    <property type="entry name" value="PhoU"/>
    <property type="match status" value="2"/>
</dbReference>
<dbReference type="InterPro" id="IPR026022">
    <property type="entry name" value="PhoU_dom"/>
</dbReference>
<dbReference type="Gene3D" id="1.20.58.220">
    <property type="entry name" value="Phosphate transport system protein phou homolog 2, domain 2"/>
    <property type="match status" value="1"/>
</dbReference>
<evidence type="ECO:0000313" key="10">
    <source>
        <dbReference type="Proteomes" id="UP000001029"/>
    </source>
</evidence>
<dbReference type="NCBIfam" id="NF037997">
    <property type="entry name" value="Na_Pi_symport"/>
    <property type="match status" value="1"/>
</dbReference>
<evidence type="ECO:0000256" key="6">
    <source>
        <dbReference type="SAM" id="MobiDB-lite"/>
    </source>
</evidence>
<dbReference type="NCBIfam" id="TIGR00704">
    <property type="entry name" value="NaPi_cotrn_rel"/>
    <property type="match status" value="1"/>
</dbReference>
<evidence type="ECO:0000313" key="9">
    <source>
        <dbReference type="EMBL" id="ACC98033.1"/>
    </source>
</evidence>
<keyword evidence="5 7" id="KW-0472">Membrane</keyword>
<dbReference type="HOGENOM" id="CLU_025623_0_1_0"/>
<reference evidence="9 10" key="1">
    <citation type="journal article" date="2009" name="Appl. Environ. Microbiol.">
        <title>Genomic analysis of 'Elusimicrobium minutum,' the first cultivated representative of the phylum 'Elusimicrobia' (formerly termite group 1).</title>
        <authorList>
            <person name="Herlemann D.P.R."/>
            <person name="Geissinger O."/>
            <person name="Ikeda-Ohtsubo W."/>
            <person name="Kunin V."/>
            <person name="Sun H."/>
            <person name="Lapidus A."/>
            <person name="Hugenholtz P."/>
            <person name="Brune A."/>
        </authorList>
    </citation>
    <scope>NUCLEOTIDE SEQUENCE [LARGE SCALE GENOMIC DNA]</scope>
    <source>
        <strain evidence="9 10">Pei191</strain>
    </source>
</reference>
<comment type="subcellular location">
    <subcellularLocation>
        <location evidence="1">Cell membrane</location>
        <topology evidence="1">Multi-pass membrane protein</topology>
    </subcellularLocation>
</comment>
<evidence type="ECO:0000256" key="2">
    <source>
        <dbReference type="ARBA" id="ARBA00022475"/>
    </source>
</evidence>
<dbReference type="GO" id="GO:0044341">
    <property type="term" value="P:sodium-dependent phosphate transport"/>
    <property type="evidence" value="ECO:0007669"/>
    <property type="project" value="InterPro"/>
</dbReference>
<dbReference type="OrthoDB" id="9763003at2"/>
<feature type="transmembrane region" description="Helical" evidence="7">
    <location>
        <begin position="112"/>
        <end position="130"/>
    </location>
</feature>
<dbReference type="PANTHER" id="PTHR10010:SF46">
    <property type="entry name" value="SODIUM-DEPENDENT PHOSPHATE TRANSPORT PROTEIN 2B"/>
    <property type="match status" value="1"/>
</dbReference>
<evidence type="ECO:0000256" key="1">
    <source>
        <dbReference type="ARBA" id="ARBA00004651"/>
    </source>
</evidence>
<feature type="transmembrane region" description="Helical" evidence="7">
    <location>
        <begin position="46"/>
        <end position="65"/>
    </location>
</feature>
<evidence type="ECO:0000259" key="8">
    <source>
        <dbReference type="Pfam" id="PF01895"/>
    </source>
</evidence>
<feature type="domain" description="PhoU" evidence="8">
    <location>
        <begin position="473"/>
        <end position="563"/>
    </location>
</feature>
<feature type="compositionally biased region" description="Basic and acidic residues" evidence="6">
    <location>
        <begin position="571"/>
        <end position="586"/>
    </location>
</feature>
<dbReference type="KEGG" id="emi:Emin_0476"/>
<evidence type="ECO:0000256" key="5">
    <source>
        <dbReference type="ARBA" id="ARBA00023136"/>
    </source>
</evidence>
<keyword evidence="10" id="KW-1185">Reference proteome</keyword>
<feature type="transmembrane region" description="Helical" evidence="7">
    <location>
        <begin position="85"/>
        <end position="105"/>
    </location>
</feature>
<dbReference type="InterPro" id="IPR038078">
    <property type="entry name" value="PhoU-like_sf"/>
</dbReference>
<organism evidence="9 10">
    <name type="scientific">Elusimicrobium minutum (strain Pei191)</name>
    <dbReference type="NCBI Taxonomy" id="445932"/>
    <lineage>
        <taxon>Bacteria</taxon>
        <taxon>Pseudomonadati</taxon>
        <taxon>Elusimicrobiota</taxon>
        <taxon>Elusimicrobia</taxon>
        <taxon>Elusimicrobiales</taxon>
        <taxon>Elusimicrobiaceae</taxon>
        <taxon>Elusimicrobium</taxon>
    </lineage>
</organism>
<feature type="transmembrane region" description="Helical" evidence="7">
    <location>
        <begin position="218"/>
        <end position="238"/>
    </location>
</feature>
<protein>
    <submittedName>
        <fullName evidence="9">Na+/phosphate symporter</fullName>
    </submittedName>
</protein>
<evidence type="ECO:0000256" key="7">
    <source>
        <dbReference type="SAM" id="Phobius"/>
    </source>
</evidence>
<feature type="domain" description="PhoU" evidence="8">
    <location>
        <begin position="364"/>
        <end position="455"/>
    </location>
</feature>
<proteinExistence type="predicted"/>
<dbReference type="InterPro" id="IPR003841">
    <property type="entry name" value="Na/Pi_transpt"/>
</dbReference>
<dbReference type="GO" id="GO:0005436">
    <property type="term" value="F:sodium:phosphate symporter activity"/>
    <property type="evidence" value="ECO:0007669"/>
    <property type="project" value="InterPro"/>
</dbReference>